<name>A0A2T3XRH2_9BURK</name>
<evidence type="ECO:0000313" key="1">
    <source>
        <dbReference type="EMBL" id="PTB19088.1"/>
    </source>
</evidence>
<comment type="caution">
    <text evidence="1">The sequence shown here is derived from an EMBL/GenBank/DDBJ whole genome shotgun (WGS) entry which is preliminary data.</text>
</comment>
<protein>
    <submittedName>
        <fullName evidence="1">Uncharacterized protein</fullName>
    </submittedName>
</protein>
<sequence>MAGRQRSLRRVVESWLGTHGATDIRVTRFSGTRRKRCRCVRVEASGERGKLAILFFRHDDGSWCVFPPAPSRPFMGAEPETHVSLQ</sequence>
<proteinExistence type="predicted"/>
<dbReference type="Proteomes" id="UP000240638">
    <property type="component" value="Unassembled WGS sequence"/>
</dbReference>
<gene>
    <name evidence="1" type="ORF">C9I57_18720</name>
</gene>
<dbReference type="AlphaFoldDB" id="A0A2T3XRH2"/>
<dbReference type="EMBL" id="PYUC01000009">
    <property type="protein sequence ID" value="PTB19088.1"/>
    <property type="molecule type" value="Genomic_DNA"/>
</dbReference>
<organism evidence="1 2">
    <name type="scientific">Trinickia symbiotica</name>
    <dbReference type="NCBI Taxonomy" id="863227"/>
    <lineage>
        <taxon>Bacteria</taxon>
        <taxon>Pseudomonadati</taxon>
        <taxon>Pseudomonadota</taxon>
        <taxon>Betaproteobacteria</taxon>
        <taxon>Burkholderiales</taxon>
        <taxon>Burkholderiaceae</taxon>
        <taxon>Trinickia</taxon>
    </lineage>
</organism>
<accession>A0A2T3XRH2</accession>
<evidence type="ECO:0000313" key="2">
    <source>
        <dbReference type="Proteomes" id="UP000240638"/>
    </source>
</evidence>
<reference evidence="1 2" key="1">
    <citation type="submission" date="2018-03" db="EMBL/GenBank/DDBJ databases">
        <title>Whole genome analyses suggest that Burkholderia sensu lato contains two further novel genera in the rhizoxinica-symbiotica group Mycetohabitans gen. nov., and Trinickia gen. nov.: implications for the evolution of diazotrophy and nodulation in the Burkholderiaceae.</title>
        <authorList>
            <person name="Estrada De Los Santos P."/>
            <person name="Palmer M."/>
            <person name="Chavez-Ramirez B."/>
            <person name="Steenkamp E.T."/>
            <person name="Hirsch A.M."/>
            <person name="Manyaka P."/>
            <person name="Maluk M."/>
            <person name="Lafos M."/>
            <person name="Crook M."/>
            <person name="Gross E."/>
            <person name="Simon M.F."/>
            <person name="Bueno Dos Reis Junior F."/>
            <person name="Poole P.S."/>
            <person name="Venter S.N."/>
            <person name="James E.K."/>
        </authorList>
    </citation>
    <scope>NUCLEOTIDE SEQUENCE [LARGE SCALE GENOMIC DNA]</scope>
    <source>
        <strain evidence="1 2">JPY-366</strain>
    </source>
</reference>